<keyword evidence="3" id="KW-0677">Repeat</keyword>
<reference evidence="11" key="2">
    <citation type="submission" date="2023-05" db="EMBL/GenBank/DDBJ databases">
        <authorList>
            <person name="Schelkunov M.I."/>
        </authorList>
    </citation>
    <scope>NUCLEOTIDE SEQUENCE</scope>
    <source>
        <strain evidence="11">Hsosn_3</strain>
        <tissue evidence="11">Leaf</tissue>
    </source>
</reference>
<dbReference type="GO" id="GO:0005524">
    <property type="term" value="F:ATP binding"/>
    <property type="evidence" value="ECO:0007669"/>
    <property type="project" value="UniProtKB-KW"/>
</dbReference>
<evidence type="ECO:0000256" key="3">
    <source>
        <dbReference type="ARBA" id="ARBA00022737"/>
    </source>
</evidence>
<dbReference type="GO" id="GO:0051707">
    <property type="term" value="P:response to other organism"/>
    <property type="evidence" value="ECO:0007669"/>
    <property type="project" value="UniProtKB-ARBA"/>
</dbReference>
<dbReference type="InterPro" id="IPR055414">
    <property type="entry name" value="LRR_R13L4/SHOC2-like"/>
</dbReference>
<dbReference type="AlphaFoldDB" id="A0AAD8MNK9"/>
<dbReference type="GO" id="GO:0006952">
    <property type="term" value="P:defense response"/>
    <property type="evidence" value="ECO:0007669"/>
    <property type="project" value="UniProtKB-KW"/>
</dbReference>
<dbReference type="Pfam" id="PF00931">
    <property type="entry name" value="NB-ARC"/>
    <property type="match status" value="1"/>
</dbReference>
<dbReference type="InterPro" id="IPR036388">
    <property type="entry name" value="WH-like_DNA-bd_sf"/>
</dbReference>
<dbReference type="Pfam" id="PF23598">
    <property type="entry name" value="LRR_14"/>
    <property type="match status" value="1"/>
</dbReference>
<accession>A0AAD8MNK9</accession>
<dbReference type="SUPFAM" id="SSF52058">
    <property type="entry name" value="L domain-like"/>
    <property type="match status" value="1"/>
</dbReference>
<dbReference type="Proteomes" id="UP001237642">
    <property type="component" value="Unassembled WGS sequence"/>
</dbReference>
<dbReference type="PRINTS" id="PR00364">
    <property type="entry name" value="DISEASERSIST"/>
</dbReference>
<sequence>MAETFLFQIAGQILGKLATLSVTGTSLLWGMEKELNRLEITLSAIKAVLLDADEQQAKSQQVKDWLEKLNELLYDADDVLDDFATEALRQEMSSNDKKHKKVGKFFSRSNTLLFRVSMTQKIKKLRERMENIAADRKNFSFTERFLDAKVTNRMREQTHSFVLASDVIGRDFDKEHIVSLLLASNTLKNISVLSIVGLGGLGKTTLAKLVYNDQRIVENFEKRIWVYIPEEFDLKMLTERIIRAATGADNTHLDLDQLQIRLRDELMSKKFLLVLDDVWNEDPKRWLDLRDLLTCGAEGSRIIVTTRNKVVASIMSTSAPYELECLSNDECLSVFVKCAFKEGQENANPELLEIGKAIVNKCGGIPLAVRTLGSLLCTKTEERDWLYIKDNDILNISQKENDILPILRLSYDQMRSSLKQCFSYCSIFPKDYHIPREELINLWIAQGFVQSEESRLLEEIGNEYFNELLSRSFFQDVEEAFDCEVLTCRMHDLVHDLARSVAGTLFSYVNFDTKSISKRVRHLLFCEENLMDKEFPGLLLLRKKVRSFSLSFKVGPISQPFLDILVSTFECLRVLDLSESDFERLPKSIGNLVHLRYLSLYGNHTIRKLPNSICNLLNIQTLYLLGCVQLQDLPRDFGNLCSLRHLYLTSTMECLPKNCLKGLCALQSLSVSRCCNLESLSEEIKYLTALRALYIIQCPALISLPQNMKHLTSLEKLWITDCEIFGTHGAAVKGLKMLQSLVMRGLPKLKGLPCELQQGTTLRYMLIQQCPSLIALPQWMENCTSLLKLKLVNCFNLENLPLGIHQLAALRTLFIKGCPLLNLSRESGEHMSWISNISEVYINQDTQISYDQDYSRDLKIPSVILQRKNPRLGDIKLAPWATWHGFDQP</sequence>
<dbReference type="Gene3D" id="1.10.8.430">
    <property type="entry name" value="Helical domain of apoptotic protease-activating factors"/>
    <property type="match status" value="1"/>
</dbReference>
<evidence type="ECO:0000259" key="10">
    <source>
        <dbReference type="Pfam" id="PF23598"/>
    </source>
</evidence>
<evidence type="ECO:0000259" key="9">
    <source>
        <dbReference type="Pfam" id="PF23559"/>
    </source>
</evidence>
<organism evidence="11 12">
    <name type="scientific">Heracleum sosnowskyi</name>
    <dbReference type="NCBI Taxonomy" id="360622"/>
    <lineage>
        <taxon>Eukaryota</taxon>
        <taxon>Viridiplantae</taxon>
        <taxon>Streptophyta</taxon>
        <taxon>Embryophyta</taxon>
        <taxon>Tracheophyta</taxon>
        <taxon>Spermatophyta</taxon>
        <taxon>Magnoliopsida</taxon>
        <taxon>eudicotyledons</taxon>
        <taxon>Gunneridae</taxon>
        <taxon>Pentapetalae</taxon>
        <taxon>asterids</taxon>
        <taxon>campanulids</taxon>
        <taxon>Apiales</taxon>
        <taxon>Apiaceae</taxon>
        <taxon>Apioideae</taxon>
        <taxon>apioid superclade</taxon>
        <taxon>Tordylieae</taxon>
        <taxon>Tordyliinae</taxon>
        <taxon>Heracleum</taxon>
    </lineage>
</organism>
<dbReference type="CDD" id="cd14798">
    <property type="entry name" value="RX-CC_like"/>
    <property type="match status" value="1"/>
</dbReference>
<dbReference type="InterPro" id="IPR027417">
    <property type="entry name" value="P-loop_NTPase"/>
</dbReference>
<gene>
    <name evidence="11" type="ORF">POM88_021000</name>
</gene>
<evidence type="ECO:0000256" key="2">
    <source>
        <dbReference type="ARBA" id="ARBA00022614"/>
    </source>
</evidence>
<dbReference type="Gene3D" id="1.10.10.10">
    <property type="entry name" value="Winged helix-like DNA-binding domain superfamily/Winged helix DNA-binding domain"/>
    <property type="match status" value="1"/>
</dbReference>
<keyword evidence="2" id="KW-0433">Leucine-rich repeat</keyword>
<proteinExistence type="inferred from homology"/>
<dbReference type="InterPro" id="IPR038005">
    <property type="entry name" value="RX-like_CC"/>
</dbReference>
<dbReference type="InterPro" id="IPR002182">
    <property type="entry name" value="NB-ARC"/>
</dbReference>
<dbReference type="InterPro" id="IPR032675">
    <property type="entry name" value="LRR_dom_sf"/>
</dbReference>
<dbReference type="PANTHER" id="PTHR36766">
    <property type="entry name" value="PLANT BROAD-SPECTRUM MILDEW RESISTANCE PROTEIN RPW8"/>
    <property type="match status" value="1"/>
</dbReference>
<comment type="caution">
    <text evidence="11">The sequence shown here is derived from an EMBL/GenBank/DDBJ whole genome shotgun (WGS) entry which is preliminary data.</text>
</comment>
<name>A0AAD8MNK9_9APIA</name>
<dbReference type="Gene3D" id="3.40.50.300">
    <property type="entry name" value="P-loop containing nucleotide triphosphate hydrolases"/>
    <property type="match status" value="1"/>
</dbReference>
<dbReference type="Pfam" id="PF18052">
    <property type="entry name" value="Rx_N"/>
    <property type="match status" value="1"/>
</dbReference>
<evidence type="ECO:0000259" key="8">
    <source>
        <dbReference type="Pfam" id="PF18052"/>
    </source>
</evidence>
<evidence type="ECO:0000313" key="12">
    <source>
        <dbReference type="Proteomes" id="UP001237642"/>
    </source>
</evidence>
<comment type="similarity">
    <text evidence="1">Belongs to the disease resistance NB-LRR family.</text>
</comment>
<feature type="domain" description="Disease resistance protein winged helix" evidence="9">
    <location>
        <begin position="427"/>
        <end position="498"/>
    </location>
</feature>
<evidence type="ECO:0000313" key="11">
    <source>
        <dbReference type="EMBL" id="KAK1383265.1"/>
    </source>
</evidence>
<evidence type="ECO:0000256" key="4">
    <source>
        <dbReference type="ARBA" id="ARBA00022741"/>
    </source>
</evidence>
<keyword evidence="6" id="KW-0067">ATP-binding</keyword>
<feature type="domain" description="NB-ARC" evidence="7">
    <location>
        <begin position="174"/>
        <end position="342"/>
    </location>
</feature>
<dbReference type="InterPro" id="IPR058922">
    <property type="entry name" value="WHD_DRP"/>
</dbReference>
<reference evidence="11" key="1">
    <citation type="submission" date="2023-02" db="EMBL/GenBank/DDBJ databases">
        <title>Genome of toxic invasive species Heracleum sosnowskyi carries increased number of genes despite the absence of recent whole-genome duplications.</title>
        <authorList>
            <person name="Schelkunov M."/>
            <person name="Shtratnikova V."/>
            <person name="Makarenko M."/>
            <person name="Klepikova A."/>
            <person name="Omelchenko D."/>
            <person name="Novikova G."/>
            <person name="Obukhova E."/>
            <person name="Bogdanov V."/>
            <person name="Penin A."/>
            <person name="Logacheva M."/>
        </authorList>
    </citation>
    <scope>NUCLEOTIDE SEQUENCE</scope>
    <source>
        <strain evidence="11">Hsosn_3</strain>
        <tissue evidence="11">Leaf</tissue>
    </source>
</reference>
<evidence type="ECO:0000256" key="6">
    <source>
        <dbReference type="ARBA" id="ARBA00022840"/>
    </source>
</evidence>
<feature type="domain" description="Disease resistance N-terminal" evidence="8">
    <location>
        <begin position="12"/>
        <end position="99"/>
    </location>
</feature>
<evidence type="ECO:0000256" key="1">
    <source>
        <dbReference type="ARBA" id="ARBA00008894"/>
    </source>
</evidence>
<dbReference type="Gene3D" id="3.80.10.10">
    <property type="entry name" value="Ribonuclease Inhibitor"/>
    <property type="match status" value="1"/>
</dbReference>
<keyword evidence="5" id="KW-0611">Plant defense</keyword>
<dbReference type="FunFam" id="1.10.10.10:FF:000322">
    <property type="entry name" value="Probable disease resistance protein At1g63360"/>
    <property type="match status" value="1"/>
</dbReference>
<protein>
    <submittedName>
        <fullName evidence="11">Disease resistance protein RGA3</fullName>
    </submittedName>
</protein>
<dbReference type="InterPro" id="IPR042197">
    <property type="entry name" value="Apaf_helical"/>
</dbReference>
<dbReference type="EMBL" id="JAUIZM010000005">
    <property type="protein sequence ID" value="KAK1383265.1"/>
    <property type="molecule type" value="Genomic_DNA"/>
</dbReference>
<dbReference type="InterPro" id="IPR041118">
    <property type="entry name" value="Rx_N"/>
</dbReference>
<dbReference type="Pfam" id="PF23559">
    <property type="entry name" value="WHD_DRP"/>
    <property type="match status" value="1"/>
</dbReference>
<dbReference type="SUPFAM" id="SSF52540">
    <property type="entry name" value="P-loop containing nucleoside triphosphate hydrolases"/>
    <property type="match status" value="1"/>
</dbReference>
<evidence type="ECO:0000259" key="7">
    <source>
        <dbReference type="Pfam" id="PF00931"/>
    </source>
</evidence>
<feature type="domain" description="Disease resistance R13L4/SHOC-2-like LRR" evidence="10">
    <location>
        <begin position="564"/>
        <end position="701"/>
    </location>
</feature>
<keyword evidence="12" id="KW-1185">Reference proteome</keyword>
<dbReference type="Gene3D" id="1.20.5.4130">
    <property type="match status" value="1"/>
</dbReference>
<dbReference type="GO" id="GO:0043531">
    <property type="term" value="F:ADP binding"/>
    <property type="evidence" value="ECO:0007669"/>
    <property type="project" value="InterPro"/>
</dbReference>
<evidence type="ECO:0000256" key="5">
    <source>
        <dbReference type="ARBA" id="ARBA00022821"/>
    </source>
</evidence>
<dbReference type="PANTHER" id="PTHR36766:SF61">
    <property type="entry name" value="NB-ARC DOMAIN DISEASE RESISTANCE PROTEIN"/>
    <property type="match status" value="1"/>
</dbReference>
<keyword evidence="4" id="KW-0547">Nucleotide-binding</keyword>